<evidence type="ECO:0000313" key="1">
    <source>
        <dbReference type="EMBL" id="AZN71916.1"/>
    </source>
</evidence>
<dbReference type="EMBL" id="CP032509">
    <property type="protein sequence ID" value="AZN71916.1"/>
    <property type="molecule type" value="Genomic_DNA"/>
</dbReference>
<dbReference type="RefSeq" id="WP_126010233.1">
    <property type="nucleotide sequence ID" value="NZ_CP032509.1"/>
</dbReference>
<dbReference type="KEGG" id="abaw:D5400_12095"/>
<dbReference type="GO" id="GO:0004176">
    <property type="term" value="F:ATP-dependent peptidase activity"/>
    <property type="evidence" value="ECO:0007669"/>
    <property type="project" value="InterPro"/>
</dbReference>
<accession>A0A3Q8XP04</accession>
<dbReference type="GO" id="GO:0005524">
    <property type="term" value="F:ATP binding"/>
    <property type="evidence" value="ECO:0007669"/>
    <property type="project" value="InterPro"/>
</dbReference>
<evidence type="ECO:0000313" key="2">
    <source>
        <dbReference type="Proteomes" id="UP000268192"/>
    </source>
</evidence>
<organism evidence="1 2">
    <name type="scientific">Georhizobium profundi</name>
    <dbReference type="NCBI Taxonomy" id="2341112"/>
    <lineage>
        <taxon>Bacteria</taxon>
        <taxon>Pseudomonadati</taxon>
        <taxon>Pseudomonadota</taxon>
        <taxon>Alphaproteobacteria</taxon>
        <taxon>Hyphomicrobiales</taxon>
        <taxon>Rhizobiaceae</taxon>
        <taxon>Georhizobium</taxon>
    </lineage>
</organism>
<dbReference type="SUPFAM" id="SSF140990">
    <property type="entry name" value="FtsH protease domain-like"/>
    <property type="match status" value="1"/>
</dbReference>
<gene>
    <name evidence="1" type="ORF">D5400_12095</name>
</gene>
<dbReference type="Proteomes" id="UP000268192">
    <property type="component" value="Chromosome"/>
</dbReference>
<dbReference type="Gene3D" id="1.20.58.760">
    <property type="entry name" value="Peptidase M41"/>
    <property type="match status" value="1"/>
</dbReference>
<name>A0A3Q8XP04_9HYPH</name>
<protein>
    <submittedName>
        <fullName evidence="1">Uncharacterized protein</fullName>
    </submittedName>
</protein>
<dbReference type="AlphaFoldDB" id="A0A3Q8XP04"/>
<dbReference type="GO" id="GO:0006508">
    <property type="term" value="P:proteolysis"/>
    <property type="evidence" value="ECO:0007669"/>
    <property type="project" value="InterPro"/>
</dbReference>
<sequence>MTEHRLTAELIILLASWAAEEVVLGSVSAYAGGPDYSDSAQANDLAMQMEMVLGLSSSMPLLHLPATYRTALLTGNPDLAERIHQRLHNAYEEARGLIDLQREAVSCMVGAILRDRPLEGTKFQEGRRASAREALAMKIWILSNLHLEVAPLLEPLAIPDADVCVIAGDLCRGVATGVRWLAENVAHATRAFE</sequence>
<proteinExistence type="predicted"/>
<keyword evidence="2" id="KW-1185">Reference proteome</keyword>
<reference evidence="1 2" key="1">
    <citation type="submission" date="2018-09" db="EMBL/GenBank/DDBJ databases">
        <title>Marinorhizobium profundi gen. nov., sp. nov., isolated from a deep-sea sediment sample from the New Britain Trench and proposal of Marinorhizobiaceae fam. nov. in the order Rhizobiales of the class Alphaproteobacteria.</title>
        <authorList>
            <person name="Cao J."/>
        </authorList>
    </citation>
    <scope>NUCLEOTIDE SEQUENCE [LARGE SCALE GENOMIC DNA]</scope>
    <source>
        <strain evidence="1 2">WS11</strain>
    </source>
</reference>
<dbReference type="GO" id="GO:0004222">
    <property type="term" value="F:metalloendopeptidase activity"/>
    <property type="evidence" value="ECO:0007669"/>
    <property type="project" value="InterPro"/>
</dbReference>
<dbReference type="OrthoDB" id="8371880at2"/>
<dbReference type="InterPro" id="IPR037219">
    <property type="entry name" value="Peptidase_M41-like"/>
</dbReference>